<dbReference type="AlphaFoldDB" id="A0AB73IE03"/>
<feature type="region of interest" description="Disordered" evidence="1">
    <location>
        <begin position="47"/>
        <end position="79"/>
    </location>
</feature>
<dbReference type="EMBL" id="JAURTK010000003">
    <property type="protein sequence ID" value="MDP9647607.1"/>
    <property type="molecule type" value="Genomic_DNA"/>
</dbReference>
<evidence type="ECO:0000313" key="2">
    <source>
        <dbReference type="EMBL" id="MDP9647607.1"/>
    </source>
</evidence>
<evidence type="ECO:0000313" key="3">
    <source>
        <dbReference type="Proteomes" id="UP001229486"/>
    </source>
</evidence>
<sequence>MAEGRDSGAQLSCLAREKHRVVPWKPNLTGADFGRLRNLITIWNRDKELKGRTKGTSPPGSIEGSSSSNIPSLESTGPC</sequence>
<feature type="compositionally biased region" description="Low complexity" evidence="1">
    <location>
        <begin position="57"/>
        <end position="79"/>
    </location>
</feature>
<gene>
    <name evidence="2" type="ORF">J2793_003053</name>
</gene>
<organism evidence="2 3">
    <name type="scientific">Paraburkholderia caledonica</name>
    <dbReference type="NCBI Taxonomy" id="134536"/>
    <lineage>
        <taxon>Bacteria</taxon>
        <taxon>Pseudomonadati</taxon>
        <taxon>Pseudomonadota</taxon>
        <taxon>Betaproteobacteria</taxon>
        <taxon>Burkholderiales</taxon>
        <taxon>Burkholderiaceae</taxon>
        <taxon>Paraburkholderia</taxon>
    </lineage>
</organism>
<accession>A0AB73IE03</accession>
<dbReference type="Proteomes" id="UP001229486">
    <property type="component" value="Unassembled WGS sequence"/>
</dbReference>
<name>A0AB73IE03_9BURK</name>
<protein>
    <submittedName>
        <fullName evidence="2">Uncharacterized protein</fullName>
    </submittedName>
</protein>
<comment type="caution">
    <text evidence="2">The sequence shown here is derived from an EMBL/GenBank/DDBJ whole genome shotgun (WGS) entry which is preliminary data.</text>
</comment>
<reference evidence="2" key="1">
    <citation type="submission" date="2023-07" db="EMBL/GenBank/DDBJ databases">
        <title>Sorghum-associated microbial communities from plants grown in Nebraska, USA.</title>
        <authorList>
            <person name="Schachtman D."/>
        </authorList>
    </citation>
    <scope>NUCLEOTIDE SEQUENCE</scope>
    <source>
        <strain evidence="2">DS1061</strain>
    </source>
</reference>
<evidence type="ECO:0000256" key="1">
    <source>
        <dbReference type="SAM" id="MobiDB-lite"/>
    </source>
</evidence>
<proteinExistence type="predicted"/>